<evidence type="ECO:0000313" key="7">
    <source>
        <dbReference type="EMBL" id="MEO1767416.1"/>
    </source>
</evidence>
<dbReference type="InterPro" id="IPR005119">
    <property type="entry name" value="LysR_subst-bd"/>
</dbReference>
<reference evidence="7 8" key="1">
    <citation type="submission" date="2024-02" db="EMBL/GenBank/DDBJ databases">
        <title>New thermophilic sulfur-oxidizing bacteria from a hot springs of the Uzon caldera (Kamchatka, Russia).</title>
        <authorList>
            <person name="Dukat A.M."/>
            <person name="Elcheninov A.G."/>
            <person name="Frolov E.N."/>
        </authorList>
    </citation>
    <scope>NUCLEOTIDE SEQUENCE [LARGE SCALE GENOMIC DNA]</scope>
    <source>
        <strain evidence="7 8">AK1</strain>
    </source>
</reference>
<dbReference type="PRINTS" id="PR00039">
    <property type="entry name" value="HTHLYSR"/>
</dbReference>
<evidence type="ECO:0000256" key="3">
    <source>
        <dbReference type="ARBA" id="ARBA00023125"/>
    </source>
</evidence>
<dbReference type="InterPro" id="IPR000847">
    <property type="entry name" value="LysR_HTH_N"/>
</dbReference>
<evidence type="ECO:0000256" key="2">
    <source>
        <dbReference type="ARBA" id="ARBA00023015"/>
    </source>
</evidence>
<sequence length="309" mass="34301">MTLQELRYIVALADTGHFGQAAEACHVTQSTLSTQVKKLEDYLGLTLFDRSLKRIAPTPVGRAILDSARVIVAEADRIRELARTVTEDVMAVTLKLGVIPTVGPYYLPHALISVHKAFPRLKLVLREALTASLLARLREGHFDAALLALPVEDEGLEVFPLYREPFLVALPAGHPLAARDQIRPRELAYQPLLLLEEGHCLREQALEVCGQAGHPTEDVQATSLEMLRQMVAMDLGLTLLPQLAAENAPRGEKRLIALRPFAPPVPTRTIGLVWRRRSPRVETLARLAQHLTDTLPPGVWPAGRRERKR</sequence>
<feature type="domain" description="HTH lysR-type" evidence="6">
    <location>
        <begin position="1"/>
        <end position="58"/>
    </location>
</feature>
<protein>
    <submittedName>
        <fullName evidence="7">LysR substrate-binding domain-containing protein</fullName>
    </submittedName>
</protein>
<proteinExistence type="inferred from homology"/>
<comment type="similarity">
    <text evidence="1">Belongs to the LysR transcriptional regulatory family.</text>
</comment>
<keyword evidence="5" id="KW-0804">Transcription</keyword>
<keyword evidence="4" id="KW-0010">Activator</keyword>
<name>A0ABV0EFG9_9BURK</name>
<dbReference type="SUPFAM" id="SSF53850">
    <property type="entry name" value="Periplasmic binding protein-like II"/>
    <property type="match status" value="1"/>
</dbReference>
<keyword evidence="8" id="KW-1185">Reference proteome</keyword>
<gene>
    <name evidence="7" type="ORF">V6E02_09345</name>
</gene>
<evidence type="ECO:0000256" key="1">
    <source>
        <dbReference type="ARBA" id="ARBA00009437"/>
    </source>
</evidence>
<dbReference type="PANTHER" id="PTHR30346">
    <property type="entry name" value="TRANSCRIPTIONAL DUAL REGULATOR HCAR-RELATED"/>
    <property type="match status" value="1"/>
</dbReference>
<dbReference type="RefSeq" id="WP_347308527.1">
    <property type="nucleotide sequence ID" value="NZ_JBAJEX010000007.1"/>
</dbReference>
<dbReference type="EMBL" id="JBAJEX010000007">
    <property type="protein sequence ID" value="MEO1767416.1"/>
    <property type="molecule type" value="Genomic_DNA"/>
</dbReference>
<dbReference type="Proteomes" id="UP001482231">
    <property type="component" value="Unassembled WGS sequence"/>
</dbReference>
<dbReference type="InterPro" id="IPR036390">
    <property type="entry name" value="WH_DNA-bd_sf"/>
</dbReference>
<accession>A0ABV0EFG9</accession>
<dbReference type="InterPro" id="IPR036388">
    <property type="entry name" value="WH-like_DNA-bd_sf"/>
</dbReference>
<dbReference type="Pfam" id="PF03466">
    <property type="entry name" value="LysR_substrate"/>
    <property type="match status" value="1"/>
</dbReference>
<evidence type="ECO:0000313" key="8">
    <source>
        <dbReference type="Proteomes" id="UP001482231"/>
    </source>
</evidence>
<dbReference type="Pfam" id="PF00126">
    <property type="entry name" value="HTH_1"/>
    <property type="match status" value="1"/>
</dbReference>
<dbReference type="SUPFAM" id="SSF46785">
    <property type="entry name" value="Winged helix' DNA-binding domain"/>
    <property type="match status" value="1"/>
</dbReference>
<dbReference type="Gene3D" id="3.40.190.10">
    <property type="entry name" value="Periplasmic binding protein-like II"/>
    <property type="match status" value="2"/>
</dbReference>
<comment type="caution">
    <text evidence="7">The sequence shown here is derived from an EMBL/GenBank/DDBJ whole genome shotgun (WGS) entry which is preliminary data.</text>
</comment>
<dbReference type="Gene3D" id="1.10.10.10">
    <property type="entry name" value="Winged helix-like DNA-binding domain superfamily/Winged helix DNA-binding domain"/>
    <property type="match status" value="1"/>
</dbReference>
<evidence type="ECO:0000256" key="5">
    <source>
        <dbReference type="ARBA" id="ARBA00023163"/>
    </source>
</evidence>
<keyword evidence="3" id="KW-0238">DNA-binding</keyword>
<organism evidence="7 8">
    <name type="scientific">Thiobacter aerophilum</name>
    <dbReference type="NCBI Taxonomy" id="3121275"/>
    <lineage>
        <taxon>Bacteria</taxon>
        <taxon>Pseudomonadati</taxon>
        <taxon>Pseudomonadota</taxon>
        <taxon>Betaproteobacteria</taxon>
        <taxon>Burkholderiales</taxon>
        <taxon>Thiobacteraceae</taxon>
        <taxon>Thiobacter</taxon>
    </lineage>
</organism>
<dbReference type="PROSITE" id="PS50931">
    <property type="entry name" value="HTH_LYSR"/>
    <property type="match status" value="1"/>
</dbReference>
<keyword evidence="2" id="KW-0805">Transcription regulation</keyword>
<dbReference type="PANTHER" id="PTHR30346:SF26">
    <property type="entry name" value="HYDROGEN PEROXIDE-INDUCIBLE GENES ACTIVATOR"/>
    <property type="match status" value="1"/>
</dbReference>
<evidence type="ECO:0000259" key="6">
    <source>
        <dbReference type="PROSITE" id="PS50931"/>
    </source>
</evidence>
<dbReference type="CDD" id="cd08411">
    <property type="entry name" value="PBP2_OxyR"/>
    <property type="match status" value="1"/>
</dbReference>
<evidence type="ECO:0000256" key="4">
    <source>
        <dbReference type="ARBA" id="ARBA00023159"/>
    </source>
</evidence>